<organism evidence="3 4">
    <name type="scientific">Friedmanniomyces simplex</name>
    <dbReference type="NCBI Taxonomy" id="329884"/>
    <lineage>
        <taxon>Eukaryota</taxon>
        <taxon>Fungi</taxon>
        <taxon>Dikarya</taxon>
        <taxon>Ascomycota</taxon>
        <taxon>Pezizomycotina</taxon>
        <taxon>Dothideomycetes</taxon>
        <taxon>Dothideomycetidae</taxon>
        <taxon>Mycosphaerellales</taxon>
        <taxon>Teratosphaeriaceae</taxon>
        <taxon>Friedmanniomyces</taxon>
    </lineage>
</organism>
<feature type="signal peptide" evidence="2">
    <location>
        <begin position="1"/>
        <end position="20"/>
    </location>
</feature>
<reference evidence="3 4" key="1">
    <citation type="submission" date="2017-03" db="EMBL/GenBank/DDBJ databases">
        <title>Genomes of endolithic fungi from Antarctica.</title>
        <authorList>
            <person name="Coleine C."/>
            <person name="Masonjones S."/>
            <person name="Stajich J.E."/>
        </authorList>
    </citation>
    <scope>NUCLEOTIDE SEQUENCE [LARGE SCALE GENOMIC DNA]</scope>
    <source>
        <strain evidence="3 4">CCFEE 5184</strain>
    </source>
</reference>
<accession>A0A4U0XH81</accession>
<keyword evidence="4" id="KW-1185">Reference proteome</keyword>
<dbReference type="AlphaFoldDB" id="A0A4U0XH81"/>
<evidence type="ECO:0000256" key="1">
    <source>
        <dbReference type="SAM" id="MobiDB-lite"/>
    </source>
</evidence>
<feature type="chain" id="PRO_5020243957" evidence="2">
    <location>
        <begin position="21"/>
        <end position="196"/>
    </location>
</feature>
<evidence type="ECO:0000256" key="2">
    <source>
        <dbReference type="SAM" id="SignalP"/>
    </source>
</evidence>
<proteinExistence type="predicted"/>
<dbReference type="EMBL" id="NAJQ01000163">
    <property type="protein sequence ID" value="TKA76414.1"/>
    <property type="molecule type" value="Genomic_DNA"/>
</dbReference>
<keyword evidence="2" id="KW-0732">Signal</keyword>
<gene>
    <name evidence="3" type="ORF">B0A55_05188</name>
</gene>
<name>A0A4U0XH81_9PEZI</name>
<sequence length="196" mass="20697">MPSIFKLAMAAATLFGVLTAANHNPSVDFVRFSQPNCPADYQIGRHAVDLDGNQCHTFPASTPPFESFKTIGIISKIQGTHEKFCHIVIFDQPKCLGHAFSINDLLGAHEQCANVPNLHGMSAKLVCEKRPVTTLTSSIPTTTSTPTSTSTSIPAPSSTTTTTVAVLLPTSTITATAEMTTMTLSAMSSPCTHGCS</sequence>
<dbReference type="OrthoDB" id="3838363at2759"/>
<dbReference type="Proteomes" id="UP000309340">
    <property type="component" value="Unassembled WGS sequence"/>
</dbReference>
<comment type="caution">
    <text evidence="3">The sequence shown here is derived from an EMBL/GenBank/DDBJ whole genome shotgun (WGS) entry which is preliminary data.</text>
</comment>
<evidence type="ECO:0000313" key="4">
    <source>
        <dbReference type="Proteomes" id="UP000309340"/>
    </source>
</evidence>
<evidence type="ECO:0000313" key="3">
    <source>
        <dbReference type="EMBL" id="TKA76414.1"/>
    </source>
</evidence>
<feature type="region of interest" description="Disordered" evidence="1">
    <location>
        <begin position="136"/>
        <end position="158"/>
    </location>
</feature>
<protein>
    <submittedName>
        <fullName evidence="3">Uncharacterized protein</fullName>
    </submittedName>
</protein>